<evidence type="ECO:0000313" key="4">
    <source>
        <dbReference type="Proteomes" id="UP000295075"/>
    </source>
</evidence>
<evidence type="ECO:0000256" key="1">
    <source>
        <dbReference type="SAM" id="MobiDB-lite"/>
    </source>
</evidence>
<evidence type="ECO:0000256" key="2">
    <source>
        <dbReference type="SAM" id="Phobius"/>
    </source>
</evidence>
<feature type="transmembrane region" description="Helical" evidence="2">
    <location>
        <begin position="81"/>
        <end position="102"/>
    </location>
</feature>
<keyword evidence="4" id="KW-1185">Reference proteome</keyword>
<comment type="caution">
    <text evidence="3">The sequence shown here is derived from an EMBL/GenBank/DDBJ whole genome shotgun (WGS) entry which is preliminary data.</text>
</comment>
<dbReference type="AlphaFoldDB" id="A0A4R4Q8T8"/>
<protein>
    <submittedName>
        <fullName evidence="3">Uncharacterized protein</fullName>
    </submittedName>
</protein>
<name>A0A4R4Q8T8_9ACTN</name>
<dbReference type="Proteomes" id="UP000295075">
    <property type="component" value="Unassembled WGS sequence"/>
</dbReference>
<sequence>MTSDAPMPDPVFAPEMPPDDRDKLLKHPGAMVLASLPTPKPRSGLRSASRSSLALLAGTLVLDIVLTIVIGGYLFEVLPKAPAGWATAGVAAIGLVAFWFNLRDASKSSPESEAAIKYHGKYLQAADWDADAQQLMLRAQAAVQAVGSAEVTRRGLLDDIQNDVVLPEQLWDIGQILQKLTVLRSRHREIDAAAASVLSETVTRQAEALRRTEAAMERKVATLEKYADQVRSADALLRAERAAEQVRKDDDAYVELLASAEPAAGTALIQDLSEDAIDLHQQLALRLAAIRETGQALTPSPEA</sequence>
<organism evidence="3 4">
    <name type="scientific">Kribbella albertanoniae</name>
    <dbReference type="NCBI Taxonomy" id="1266829"/>
    <lineage>
        <taxon>Bacteria</taxon>
        <taxon>Bacillati</taxon>
        <taxon>Actinomycetota</taxon>
        <taxon>Actinomycetes</taxon>
        <taxon>Propionibacteriales</taxon>
        <taxon>Kribbellaceae</taxon>
        <taxon>Kribbella</taxon>
    </lineage>
</organism>
<keyword evidence="2" id="KW-1133">Transmembrane helix</keyword>
<feature type="region of interest" description="Disordered" evidence="1">
    <location>
        <begin position="1"/>
        <end position="20"/>
    </location>
</feature>
<proteinExistence type="predicted"/>
<evidence type="ECO:0000313" key="3">
    <source>
        <dbReference type="EMBL" id="TDC31630.1"/>
    </source>
</evidence>
<dbReference type="EMBL" id="SMKA01000031">
    <property type="protein sequence ID" value="TDC31630.1"/>
    <property type="molecule type" value="Genomic_DNA"/>
</dbReference>
<feature type="transmembrane region" description="Helical" evidence="2">
    <location>
        <begin position="53"/>
        <end position="75"/>
    </location>
</feature>
<keyword evidence="2" id="KW-0812">Transmembrane</keyword>
<reference evidence="3 4" key="1">
    <citation type="submission" date="2019-03" db="EMBL/GenBank/DDBJ databases">
        <title>Draft genome sequences of novel Actinobacteria.</title>
        <authorList>
            <person name="Sahin N."/>
            <person name="Ay H."/>
            <person name="Saygin H."/>
        </authorList>
    </citation>
    <scope>NUCLEOTIDE SEQUENCE [LARGE SCALE GENOMIC DNA]</scope>
    <source>
        <strain evidence="3 4">JCM 30547</strain>
    </source>
</reference>
<gene>
    <name evidence="3" type="ORF">E1261_10430</name>
</gene>
<dbReference type="OrthoDB" id="3425023at2"/>
<dbReference type="RefSeq" id="WP_132405256.1">
    <property type="nucleotide sequence ID" value="NZ_SMKA01000031.1"/>
</dbReference>
<keyword evidence="2" id="KW-0472">Membrane</keyword>
<accession>A0A4R4Q8T8</accession>